<sequence>MKFAILSDIHLGDDQCMMVTKKHGRLVPGPKYDAFRETVGTQNDYLILIGDILDLSIAHYEDVYPYAKFFFRRIQSDRIAKEVIYLPGNHDADIWHTVQHQKSVIKRLERGLLPENFDHSVAGIINDRTNVNGVPFILDLKTKNPAISNRHKGMFLDMITTPTPTIFQFAYPNLYIATDKETVLVTHGHYLETYWSVLGETATKVAYDDLNIGPV</sequence>
<gene>
    <name evidence="2" type="ORF">MBAV_003268</name>
</gene>
<proteinExistence type="predicted"/>
<reference evidence="2 3" key="1">
    <citation type="submission" date="2015-02" db="EMBL/GenBank/DDBJ databases">
        <title>Single-cell genomics of uncultivated deep-branching MTB reveals a conserved set of magnetosome genes.</title>
        <authorList>
            <person name="Kolinko S."/>
            <person name="Richter M."/>
            <person name="Glockner F.O."/>
            <person name="Brachmann A."/>
            <person name="Schuler D."/>
        </authorList>
    </citation>
    <scope>NUCLEOTIDE SEQUENCE [LARGE SCALE GENOMIC DNA]</scope>
    <source>
        <strain evidence="2">TM-1</strain>
    </source>
</reference>
<keyword evidence="3" id="KW-1185">Reference proteome</keyword>
<feature type="domain" description="Calcineurin-like phosphoesterase" evidence="1">
    <location>
        <begin position="1"/>
        <end position="117"/>
    </location>
</feature>
<feature type="non-terminal residue" evidence="2">
    <location>
        <position position="215"/>
    </location>
</feature>
<dbReference type="Pfam" id="PF00149">
    <property type="entry name" value="Metallophos"/>
    <property type="match status" value="1"/>
</dbReference>
<name>A0A0F3GV39_9BACT</name>
<dbReference type="AlphaFoldDB" id="A0A0F3GV39"/>
<evidence type="ECO:0000313" key="3">
    <source>
        <dbReference type="Proteomes" id="UP000033423"/>
    </source>
</evidence>
<dbReference type="InterPro" id="IPR004843">
    <property type="entry name" value="Calcineurin-like_PHP"/>
</dbReference>
<dbReference type="EMBL" id="LACI01001404">
    <property type="protein sequence ID" value="KJU84538.1"/>
    <property type="molecule type" value="Genomic_DNA"/>
</dbReference>
<dbReference type="GO" id="GO:0016787">
    <property type="term" value="F:hydrolase activity"/>
    <property type="evidence" value="ECO:0007669"/>
    <property type="project" value="InterPro"/>
</dbReference>
<organism evidence="2 3">
    <name type="scientific">Candidatus Magnetobacterium bavaricum</name>
    <dbReference type="NCBI Taxonomy" id="29290"/>
    <lineage>
        <taxon>Bacteria</taxon>
        <taxon>Pseudomonadati</taxon>
        <taxon>Nitrospirota</taxon>
        <taxon>Thermodesulfovibrionia</taxon>
        <taxon>Thermodesulfovibrionales</taxon>
        <taxon>Candidatus Magnetobacteriaceae</taxon>
        <taxon>Candidatus Magnetobacterium</taxon>
    </lineage>
</organism>
<dbReference type="InterPro" id="IPR029052">
    <property type="entry name" value="Metallo-depent_PP-like"/>
</dbReference>
<evidence type="ECO:0000313" key="2">
    <source>
        <dbReference type="EMBL" id="KJU84538.1"/>
    </source>
</evidence>
<accession>A0A0F3GV39</accession>
<protein>
    <submittedName>
        <fullName evidence="2">Metallophosphoesterase</fullName>
    </submittedName>
</protein>
<evidence type="ECO:0000259" key="1">
    <source>
        <dbReference type="Pfam" id="PF00149"/>
    </source>
</evidence>
<dbReference type="Gene3D" id="3.60.21.10">
    <property type="match status" value="1"/>
</dbReference>
<dbReference type="Proteomes" id="UP000033423">
    <property type="component" value="Unassembled WGS sequence"/>
</dbReference>
<comment type="caution">
    <text evidence="2">The sequence shown here is derived from an EMBL/GenBank/DDBJ whole genome shotgun (WGS) entry which is preliminary data.</text>
</comment>
<dbReference type="SUPFAM" id="SSF56300">
    <property type="entry name" value="Metallo-dependent phosphatases"/>
    <property type="match status" value="1"/>
</dbReference>